<protein>
    <submittedName>
        <fullName evidence="3">Uncharacterized protein</fullName>
    </submittedName>
</protein>
<evidence type="ECO:0000313" key="4">
    <source>
        <dbReference type="Proteomes" id="UP001205612"/>
    </source>
</evidence>
<name>A0ABT2B7A0_9ACTN</name>
<feature type="region of interest" description="Disordered" evidence="1">
    <location>
        <begin position="663"/>
        <end position="685"/>
    </location>
</feature>
<dbReference type="EMBL" id="JANUGP010000021">
    <property type="protein sequence ID" value="MCS0604403.1"/>
    <property type="molecule type" value="Genomic_DNA"/>
</dbReference>
<evidence type="ECO:0000256" key="2">
    <source>
        <dbReference type="SAM" id="Phobius"/>
    </source>
</evidence>
<feature type="transmembrane region" description="Helical" evidence="2">
    <location>
        <begin position="228"/>
        <end position="248"/>
    </location>
</feature>
<keyword evidence="2" id="KW-0472">Membrane</keyword>
<keyword evidence="2" id="KW-1133">Transmembrane helix</keyword>
<evidence type="ECO:0000313" key="3">
    <source>
        <dbReference type="EMBL" id="MCS0604403.1"/>
    </source>
</evidence>
<dbReference type="RefSeq" id="WP_258781098.1">
    <property type="nucleotide sequence ID" value="NZ_JANUGP010000021.1"/>
</dbReference>
<reference evidence="3 4" key="1">
    <citation type="submission" date="2022-08" db="EMBL/GenBank/DDBJ databases">
        <authorList>
            <person name="Somphong A."/>
            <person name="Phongsopitanun W."/>
        </authorList>
    </citation>
    <scope>NUCLEOTIDE SEQUENCE [LARGE SCALE GENOMIC DNA]</scope>
    <source>
        <strain evidence="3 4">LP11</strain>
    </source>
</reference>
<sequence>MLRRLSQVPTAHGLPHAKRRITERYGDLVRPAYLVLPVSLSRHRRVLPAHALVQRSLPAVVPRPPAPREAAGHLSPTSRSLHVPVLREVLALFRRPVGWPRRVPPPRLLLLPRLPVVWGLRLLPRAGGADELVPSRALSELSATARAAFVLLRVEGRTGAQAREALQAAGCGDAEAVETEGRCARRLDATLGVRATGALASQEFDPCTLRARPGDLLRRRRRVRLSGAAVLALLITVVTLVVCGGVPAGSGGVTGAGTGRVSGTPSAVGSVVRVAPGAWTATSRVDFTAWPPRGERTGDRALLRRALATWAGSRNGTRIGLSVGTSAGPPARAPQLLYAGEADGRTVVLLYDGRRLARYSESAPLGERSLTLARVDDADVTTAAAVALVVRDGAVRYLLAPWVAESGTRDVLRPDVPARPLGVGADGLTAPVPVFGAGGDCGRGPVLHLRSSSRIAEHHAFLLAGLGDLTPVHLTYTPLPAPGAPPREATGPAALLAWARLGCSLNSLRGRGVKAVNAWDFARQRLPDGAGDAVWTCSRADTWRGPGDVTVSLRTVGASGAGQRGRRARAVARPRATGACGRGAQRIVVHTNWRSPKGSWYVLAAASRAVNGLAVTGDVTASGAGPTLAVRAGAGARVLVRTRTDEGPRVIDLSSGVLNRPVRGTRALDRKVPRRPSGGRTSTGR</sequence>
<dbReference type="Proteomes" id="UP001205612">
    <property type="component" value="Unassembled WGS sequence"/>
</dbReference>
<feature type="compositionally biased region" description="Low complexity" evidence="1">
    <location>
        <begin position="675"/>
        <end position="685"/>
    </location>
</feature>
<keyword evidence="2" id="KW-0812">Transmembrane</keyword>
<gene>
    <name evidence="3" type="ORF">NX794_24780</name>
</gene>
<organism evidence="3 4">
    <name type="scientific">Streptomyces pyxinicus</name>
    <dbReference type="NCBI Taxonomy" id="2970331"/>
    <lineage>
        <taxon>Bacteria</taxon>
        <taxon>Bacillati</taxon>
        <taxon>Actinomycetota</taxon>
        <taxon>Actinomycetes</taxon>
        <taxon>Kitasatosporales</taxon>
        <taxon>Streptomycetaceae</taxon>
        <taxon>Streptomyces</taxon>
    </lineage>
</organism>
<evidence type="ECO:0000256" key="1">
    <source>
        <dbReference type="SAM" id="MobiDB-lite"/>
    </source>
</evidence>
<accession>A0ABT2B7A0</accession>
<comment type="caution">
    <text evidence="3">The sequence shown here is derived from an EMBL/GenBank/DDBJ whole genome shotgun (WGS) entry which is preliminary data.</text>
</comment>
<keyword evidence="4" id="KW-1185">Reference proteome</keyword>
<proteinExistence type="predicted"/>